<dbReference type="RefSeq" id="WP_264325799.1">
    <property type="nucleotide sequence ID" value="NZ_JADEXQ010000049.1"/>
</dbReference>
<dbReference type="PANTHER" id="PTHR37422:SF13">
    <property type="entry name" value="LIPOPOLYSACCHARIDE BIOSYNTHESIS PROTEIN PA4999-RELATED"/>
    <property type="match status" value="1"/>
</dbReference>
<keyword evidence="7" id="KW-0436">Ligase</keyword>
<accession>A0A928VRW0</accession>
<proteinExistence type="predicted"/>
<dbReference type="GO" id="GO:0016020">
    <property type="term" value="C:membrane"/>
    <property type="evidence" value="ECO:0007669"/>
    <property type="project" value="UniProtKB-SubCell"/>
</dbReference>
<feature type="transmembrane region" description="Helical" evidence="5">
    <location>
        <begin position="224"/>
        <end position="254"/>
    </location>
</feature>
<dbReference type="EMBL" id="JADEXQ010000049">
    <property type="protein sequence ID" value="MBE9030969.1"/>
    <property type="molecule type" value="Genomic_DNA"/>
</dbReference>
<dbReference type="InterPro" id="IPR007016">
    <property type="entry name" value="O-antigen_ligase-rel_domated"/>
</dbReference>
<evidence type="ECO:0000313" key="7">
    <source>
        <dbReference type="EMBL" id="MBE9030969.1"/>
    </source>
</evidence>
<feature type="transmembrane region" description="Helical" evidence="5">
    <location>
        <begin position="25"/>
        <end position="46"/>
    </location>
</feature>
<evidence type="ECO:0000256" key="3">
    <source>
        <dbReference type="ARBA" id="ARBA00022989"/>
    </source>
</evidence>
<feature type="transmembrane region" description="Helical" evidence="5">
    <location>
        <begin position="399"/>
        <end position="416"/>
    </location>
</feature>
<name>A0A928VRW0_9CYAN</name>
<dbReference type="AlphaFoldDB" id="A0A928VRW0"/>
<evidence type="ECO:0000256" key="1">
    <source>
        <dbReference type="ARBA" id="ARBA00004141"/>
    </source>
</evidence>
<feature type="transmembrane region" description="Helical" evidence="5">
    <location>
        <begin position="260"/>
        <end position="287"/>
    </location>
</feature>
<keyword evidence="2 5" id="KW-0812">Transmembrane</keyword>
<feature type="transmembrane region" description="Helical" evidence="5">
    <location>
        <begin position="67"/>
        <end position="88"/>
    </location>
</feature>
<feature type="transmembrane region" description="Helical" evidence="5">
    <location>
        <begin position="193"/>
        <end position="212"/>
    </location>
</feature>
<feature type="transmembrane region" description="Helical" evidence="5">
    <location>
        <begin position="341"/>
        <end position="369"/>
    </location>
</feature>
<evidence type="ECO:0000256" key="5">
    <source>
        <dbReference type="SAM" id="Phobius"/>
    </source>
</evidence>
<sequence>MDHSIKPQNLAEKTVWYTIVLSYPMYFLGLVFPVNTTLPWLLLINVAMRFWNQSAWTPIEKRIRIPAIVWMWTFSAVTVLIAMLVGLTNFNYDIREIIRSTLNWTREWALFPICLTLGSCLKVRPKLIYRAVCNLCGQSLIMLVVCVLAFLAKIPDLIYTSPIERLTQNGSMFYEVRLYLIDVDSGTLRFTLFAPWAPALGLVACLYFLMALQESDKIWKSIGLVGATAMILASVSRGAFLFLPAALLVVWMWVAWNRAYIQLVAGFLIFWFGLFSFTVSQAFSTAIDGFKGARKSSSQLRAVLQRVALERWAEAPMWGHGKQIPGPKVLKEMPLGSHHTWFGLLFSHGLVGFVAVLISSVTTLLVLAIKAKGDQTARVALGMFLIVLFMSMGENMEKLAYLFWPALVLIGTVFRPKSMAYYRAEH</sequence>
<comment type="subcellular location">
    <subcellularLocation>
        <location evidence="1">Membrane</location>
        <topology evidence="1">Multi-pass membrane protein</topology>
    </subcellularLocation>
</comment>
<dbReference type="GO" id="GO:0016874">
    <property type="term" value="F:ligase activity"/>
    <property type="evidence" value="ECO:0007669"/>
    <property type="project" value="UniProtKB-KW"/>
</dbReference>
<feature type="transmembrane region" description="Helical" evidence="5">
    <location>
        <begin position="131"/>
        <end position="152"/>
    </location>
</feature>
<feature type="transmembrane region" description="Helical" evidence="5">
    <location>
        <begin position="375"/>
        <end position="392"/>
    </location>
</feature>
<reference evidence="7" key="1">
    <citation type="submission" date="2020-10" db="EMBL/GenBank/DDBJ databases">
        <authorList>
            <person name="Castelo-Branco R."/>
            <person name="Eusebio N."/>
            <person name="Adriana R."/>
            <person name="Vieira A."/>
            <person name="Brugerolle De Fraissinette N."/>
            <person name="Rezende De Castro R."/>
            <person name="Schneider M.P."/>
            <person name="Vasconcelos V."/>
            <person name="Leao P.N."/>
        </authorList>
    </citation>
    <scope>NUCLEOTIDE SEQUENCE</scope>
    <source>
        <strain evidence="7">LEGE 11480</strain>
    </source>
</reference>
<dbReference type="PANTHER" id="PTHR37422">
    <property type="entry name" value="TEICHURONIC ACID BIOSYNTHESIS PROTEIN TUAE"/>
    <property type="match status" value="1"/>
</dbReference>
<comment type="caution">
    <text evidence="7">The sequence shown here is derived from an EMBL/GenBank/DDBJ whole genome shotgun (WGS) entry which is preliminary data.</text>
</comment>
<gene>
    <name evidence="7" type="ORF">IQ266_14630</name>
</gene>
<dbReference type="Proteomes" id="UP000625316">
    <property type="component" value="Unassembled WGS sequence"/>
</dbReference>
<evidence type="ECO:0000313" key="8">
    <source>
        <dbReference type="Proteomes" id="UP000625316"/>
    </source>
</evidence>
<dbReference type="InterPro" id="IPR051533">
    <property type="entry name" value="WaaL-like"/>
</dbReference>
<keyword evidence="4 5" id="KW-0472">Membrane</keyword>
<evidence type="ECO:0000259" key="6">
    <source>
        <dbReference type="Pfam" id="PF04932"/>
    </source>
</evidence>
<keyword evidence="3 5" id="KW-1133">Transmembrane helix</keyword>
<dbReference type="Pfam" id="PF04932">
    <property type="entry name" value="Wzy_C"/>
    <property type="match status" value="1"/>
</dbReference>
<organism evidence="7 8">
    <name type="scientific">Romeriopsis navalis LEGE 11480</name>
    <dbReference type="NCBI Taxonomy" id="2777977"/>
    <lineage>
        <taxon>Bacteria</taxon>
        <taxon>Bacillati</taxon>
        <taxon>Cyanobacteriota</taxon>
        <taxon>Cyanophyceae</taxon>
        <taxon>Leptolyngbyales</taxon>
        <taxon>Leptolyngbyaceae</taxon>
        <taxon>Romeriopsis</taxon>
        <taxon>Romeriopsis navalis</taxon>
    </lineage>
</organism>
<protein>
    <submittedName>
        <fullName evidence="7">O-antigen ligase family protein</fullName>
    </submittedName>
</protein>
<evidence type="ECO:0000256" key="4">
    <source>
        <dbReference type="ARBA" id="ARBA00023136"/>
    </source>
</evidence>
<keyword evidence="8" id="KW-1185">Reference proteome</keyword>
<evidence type="ECO:0000256" key="2">
    <source>
        <dbReference type="ARBA" id="ARBA00022692"/>
    </source>
</evidence>
<feature type="domain" description="O-antigen ligase-related" evidence="6">
    <location>
        <begin position="223"/>
        <end position="356"/>
    </location>
</feature>